<proteinExistence type="predicted"/>
<accession>A0A2G5FC46</accession>
<keyword evidence="2" id="KW-1185">Reference proteome</keyword>
<dbReference type="InParanoid" id="A0A2G5FC46"/>
<dbReference type="EMBL" id="KZ305018">
    <property type="protein sequence ID" value="PIA65535.1"/>
    <property type="molecule type" value="Genomic_DNA"/>
</dbReference>
<dbReference type="Proteomes" id="UP000230069">
    <property type="component" value="Unassembled WGS sequence"/>
</dbReference>
<organism evidence="1 2">
    <name type="scientific">Aquilegia coerulea</name>
    <name type="common">Rocky mountain columbine</name>
    <dbReference type="NCBI Taxonomy" id="218851"/>
    <lineage>
        <taxon>Eukaryota</taxon>
        <taxon>Viridiplantae</taxon>
        <taxon>Streptophyta</taxon>
        <taxon>Embryophyta</taxon>
        <taxon>Tracheophyta</taxon>
        <taxon>Spermatophyta</taxon>
        <taxon>Magnoliopsida</taxon>
        <taxon>Ranunculales</taxon>
        <taxon>Ranunculaceae</taxon>
        <taxon>Thalictroideae</taxon>
        <taxon>Aquilegia</taxon>
    </lineage>
</organism>
<evidence type="ECO:0000313" key="1">
    <source>
        <dbReference type="EMBL" id="PIA65535.1"/>
    </source>
</evidence>
<dbReference type="AlphaFoldDB" id="A0A2G5FC46"/>
<evidence type="ECO:0000313" key="2">
    <source>
        <dbReference type="Proteomes" id="UP000230069"/>
    </source>
</evidence>
<gene>
    <name evidence="1" type="ORF">AQUCO_00100791v1</name>
</gene>
<sequence>MQRHYRGQISASKLQWLPILNITAPRIHCSEISNPSLASLLRCKKHTRTNQYGETFSSQYKSTQSAQHLNITNTTTPKNKLYIYISTPPPVQMRKP</sequence>
<name>A0A2G5FC46_AQUCA</name>
<protein>
    <submittedName>
        <fullName evidence="1">Uncharacterized protein</fullName>
    </submittedName>
</protein>
<reference evidence="1 2" key="1">
    <citation type="submission" date="2017-09" db="EMBL/GenBank/DDBJ databases">
        <title>WGS assembly of Aquilegia coerulea Goldsmith.</title>
        <authorList>
            <person name="Hodges S."/>
            <person name="Kramer E."/>
            <person name="Nordborg M."/>
            <person name="Tomkins J."/>
            <person name="Borevitz J."/>
            <person name="Derieg N."/>
            <person name="Yan J."/>
            <person name="Mihaltcheva S."/>
            <person name="Hayes R.D."/>
            <person name="Rokhsar D."/>
        </authorList>
    </citation>
    <scope>NUCLEOTIDE SEQUENCE [LARGE SCALE GENOMIC DNA]</scope>
    <source>
        <strain evidence="2">cv. Goldsmith</strain>
    </source>
</reference>